<accession>A0A9P6Z5C9</accession>
<evidence type="ECO:0000256" key="1">
    <source>
        <dbReference type="SAM" id="MobiDB-lite"/>
    </source>
</evidence>
<comment type="caution">
    <text evidence="2">The sequence shown here is derived from an EMBL/GenBank/DDBJ whole genome shotgun (WGS) entry which is preliminary data.</text>
</comment>
<protein>
    <submittedName>
        <fullName evidence="2">Uncharacterized protein</fullName>
    </submittedName>
</protein>
<evidence type="ECO:0000313" key="2">
    <source>
        <dbReference type="EMBL" id="KAG1571113.1"/>
    </source>
</evidence>
<feature type="region of interest" description="Disordered" evidence="1">
    <location>
        <begin position="28"/>
        <end position="49"/>
    </location>
</feature>
<keyword evidence="3" id="KW-1185">Reference proteome</keyword>
<name>A0A9P6Z5C9_9FUNG</name>
<organism evidence="2 3">
    <name type="scientific">Rhizopus delemar</name>
    <dbReference type="NCBI Taxonomy" id="936053"/>
    <lineage>
        <taxon>Eukaryota</taxon>
        <taxon>Fungi</taxon>
        <taxon>Fungi incertae sedis</taxon>
        <taxon>Mucoromycota</taxon>
        <taxon>Mucoromycotina</taxon>
        <taxon>Mucoromycetes</taxon>
        <taxon>Mucorales</taxon>
        <taxon>Mucorineae</taxon>
        <taxon>Rhizopodaceae</taxon>
        <taxon>Rhizopus</taxon>
    </lineage>
</organism>
<gene>
    <name evidence="2" type="ORF">G6F50_004893</name>
</gene>
<dbReference type="EMBL" id="JAANIU010000614">
    <property type="protein sequence ID" value="KAG1571113.1"/>
    <property type="molecule type" value="Genomic_DNA"/>
</dbReference>
<reference evidence="2 3" key="1">
    <citation type="journal article" date="2020" name="Microb. Genom.">
        <title>Genetic diversity of clinical and environmental Mucorales isolates obtained from an investigation of mucormycosis cases among solid organ transplant recipients.</title>
        <authorList>
            <person name="Nguyen M.H."/>
            <person name="Kaul D."/>
            <person name="Muto C."/>
            <person name="Cheng S.J."/>
            <person name="Richter R.A."/>
            <person name="Bruno V.M."/>
            <person name="Liu G."/>
            <person name="Beyhan S."/>
            <person name="Sundermann A.J."/>
            <person name="Mounaud S."/>
            <person name="Pasculle A.W."/>
            <person name="Nierman W.C."/>
            <person name="Driscoll E."/>
            <person name="Cumbie R."/>
            <person name="Clancy C.J."/>
            <person name="Dupont C.L."/>
        </authorList>
    </citation>
    <scope>NUCLEOTIDE SEQUENCE [LARGE SCALE GENOMIC DNA]</scope>
    <source>
        <strain evidence="2 3">GL24</strain>
    </source>
</reference>
<dbReference type="Proteomes" id="UP000740926">
    <property type="component" value="Unassembled WGS sequence"/>
</dbReference>
<dbReference type="AlphaFoldDB" id="A0A9P6Z5C9"/>
<sequence>MTSNNKVSQEEKKDVLYETLTQCNSAYLKPDPPVSLDLRPIDPSKHISKKPWCSANPYDEIPPLKPLLKHKLENKPRKLRKEE</sequence>
<evidence type="ECO:0000313" key="3">
    <source>
        <dbReference type="Proteomes" id="UP000740926"/>
    </source>
</evidence>
<proteinExistence type="predicted"/>